<evidence type="ECO:0000256" key="2">
    <source>
        <dbReference type="ARBA" id="ARBA00010323"/>
    </source>
</evidence>
<feature type="transmembrane region" description="Helical" evidence="8">
    <location>
        <begin position="77"/>
        <end position="97"/>
    </location>
</feature>
<evidence type="ECO:0000313" key="10">
    <source>
        <dbReference type="Proteomes" id="UP000641025"/>
    </source>
</evidence>
<dbReference type="InterPro" id="IPR051085">
    <property type="entry name" value="MB_O-acyltransferase"/>
</dbReference>
<dbReference type="PANTHER" id="PTHR13285:SF18">
    <property type="entry name" value="PROTEIN-CYSTEINE N-PALMITOYLTRANSFERASE RASP"/>
    <property type="match status" value="1"/>
</dbReference>
<keyword evidence="7" id="KW-0808">Transferase</keyword>
<comment type="similarity">
    <text evidence="2 7">Belongs to the membrane-bound acyltransferase family.</text>
</comment>
<name>A0ABS0YUQ2_9BACT</name>
<dbReference type="InterPro" id="IPR028362">
    <property type="entry name" value="AlgI"/>
</dbReference>
<sequence length="483" mass="55429">MPFNSLHYFIFLPIVYLVFYLAGDRARWGVLLAASFGFYCALKVPYLPVVLTLVTLTTYCFGIWLHKAQGTRAKLAVLWGGIASNVLVLVLMKYLPFFSENLGGLCRLLSLQVEVPTVRAFVAIGVSYFVFQAISYLIDIYFEVEEPEPHLGYFALYLSFFPKLLQGPIERAGDLLPQLKTPYRFDYDNMRYGMLLFAWGLFKKVVLADRLGIYADAVYNDVHAATGLQLLLGTYAYAFQIFMDFSGYTDMALGTARLFNINLTQNFNSPYLATSVADFWRRWHISFSRWILDYIFKPLQMQWRDWRTWGTAAALVVAFLVSGIWHGASWGFVIWGGLHGLYMACSVFYKPYQKKIYQSLGIQKSRYLKYWQMLVTFHLVCFAWVFFRVNSLGDALYICRFPFERAGRGLHNVLVHGFDTEDARLVLIAGALVALCGTLARNERVLSAWNRHGALRWLSYNALLLALIFLGTKSQASFIYFNF</sequence>
<evidence type="ECO:0000256" key="4">
    <source>
        <dbReference type="ARBA" id="ARBA00022692"/>
    </source>
</evidence>
<dbReference type="EMBL" id="JAEMHK010000013">
    <property type="protein sequence ID" value="MBJ6801700.1"/>
    <property type="molecule type" value="Genomic_DNA"/>
</dbReference>
<evidence type="ECO:0000256" key="1">
    <source>
        <dbReference type="ARBA" id="ARBA00004651"/>
    </source>
</evidence>
<feature type="transmembrane region" description="Helical" evidence="8">
    <location>
        <begin position="332"/>
        <end position="349"/>
    </location>
</feature>
<comment type="caution">
    <text evidence="9">The sequence shown here is derived from an EMBL/GenBank/DDBJ whole genome shotgun (WGS) entry which is preliminary data.</text>
</comment>
<feature type="transmembrane region" description="Helical" evidence="8">
    <location>
        <begin position="423"/>
        <end position="440"/>
    </location>
</feature>
<evidence type="ECO:0000256" key="3">
    <source>
        <dbReference type="ARBA" id="ARBA00022475"/>
    </source>
</evidence>
<dbReference type="PIRSF" id="PIRSF016636">
    <property type="entry name" value="AlgI_DltB"/>
    <property type="match status" value="1"/>
</dbReference>
<proteinExistence type="inferred from homology"/>
<dbReference type="PANTHER" id="PTHR13285">
    <property type="entry name" value="ACYLTRANSFERASE"/>
    <property type="match status" value="1"/>
</dbReference>
<feature type="transmembrane region" description="Helical" evidence="8">
    <location>
        <begin position="306"/>
        <end position="326"/>
    </location>
</feature>
<feature type="transmembrane region" description="Helical" evidence="8">
    <location>
        <begin position="460"/>
        <end position="481"/>
    </location>
</feature>
<evidence type="ECO:0000313" key="9">
    <source>
        <dbReference type="EMBL" id="MBJ6801700.1"/>
    </source>
</evidence>
<keyword evidence="6 7" id="KW-0472">Membrane</keyword>
<dbReference type="RefSeq" id="WP_199396194.1">
    <property type="nucleotide sequence ID" value="NZ_JAEMHK010000013.1"/>
</dbReference>
<dbReference type="InterPro" id="IPR024194">
    <property type="entry name" value="Ac/AlaTfrase_AlgI/DltB"/>
</dbReference>
<dbReference type="Proteomes" id="UP000641025">
    <property type="component" value="Unassembled WGS sequence"/>
</dbReference>
<feature type="transmembrane region" description="Helical" evidence="8">
    <location>
        <begin position="6"/>
        <end position="23"/>
    </location>
</feature>
<evidence type="ECO:0000256" key="5">
    <source>
        <dbReference type="ARBA" id="ARBA00022989"/>
    </source>
</evidence>
<keyword evidence="10" id="KW-1185">Reference proteome</keyword>
<feature type="transmembrane region" description="Helical" evidence="8">
    <location>
        <begin position="118"/>
        <end position="138"/>
    </location>
</feature>
<feature type="transmembrane region" description="Helical" evidence="8">
    <location>
        <begin position="44"/>
        <end position="65"/>
    </location>
</feature>
<protein>
    <submittedName>
        <fullName evidence="9">MBOAT family protein</fullName>
    </submittedName>
</protein>
<keyword evidence="5 8" id="KW-1133">Transmembrane helix</keyword>
<evidence type="ECO:0000256" key="8">
    <source>
        <dbReference type="SAM" id="Phobius"/>
    </source>
</evidence>
<dbReference type="Pfam" id="PF03062">
    <property type="entry name" value="MBOAT"/>
    <property type="match status" value="1"/>
</dbReference>
<accession>A0ABS0YUQ2</accession>
<comment type="subcellular location">
    <subcellularLocation>
        <location evidence="1">Cell membrane</location>
        <topology evidence="1">Multi-pass membrane protein</topology>
    </subcellularLocation>
</comment>
<reference evidence="9 10" key="1">
    <citation type="submission" date="2020-12" db="EMBL/GenBank/DDBJ databases">
        <title>Geomonas sp. Red259, isolated from paddy soil.</title>
        <authorList>
            <person name="Xu Z."/>
            <person name="Zhang Z."/>
            <person name="Masuda Y."/>
            <person name="Itoh H."/>
            <person name="Senoo K."/>
        </authorList>
    </citation>
    <scope>NUCLEOTIDE SEQUENCE [LARGE SCALE GENOMIC DNA]</scope>
    <source>
        <strain evidence="9 10">Red259</strain>
    </source>
</reference>
<dbReference type="InterPro" id="IPR004299">
    <property type="entry name" value="MBOAT_fam"/>
</dbReference>
<keyword evidence="3 7" id="KW-1003">Cell membrane</keyword>
<organism evidence="9 10">
    <name type="scientific">Geomonas propionica</name>
    <dbReference type="NCBI Taxonomy" id="2798582"/>
    <lineage>
        <taxon>Bacteria</taxon>
        <taxon>Pseudomonadati</taxon>
        <taxon>Thermodesulfobacteriota</taxon>
        <taxon>Desulfuromonadia</taxon>
        <taxon>Geobacterales</taxon>
        <taxon>Geobacteraceae</taxon>
        <taxon>Geomonas</taxon>
    </lineage>
</organism>
<gene>
    <name evidence="9" type="ORF">JFN90_16335</name>
</gene>
<keyword evidence="4 8" id="KW-0812">Transmembrane</keyword>
<feature type="transmembrane region" description="Helical" evidence="8">
    <location>
        <begin position="370"/>
        <end position="387"/>
    </location>
</feature>
<evidence type="ECO:0000256" key="6">
    <source>
        <dbReference type="ARBA" id="ARBA00023136"/>
    </source>
</evidence>
<dbReference type="PIRSF" id="PIRSF500217">
    <property type="entry name" value="AlgI"/>
    <property type="match status" value="1"/>
</dbReference>
<evidence type="ECO:0000256" key="7">
    <source>
        <dbReference type="PIRNR" id="PIRNR016636"/>
    </source>
</evidence>
<keyword evidence="7" id="KW-0012">Acyltransferase</keyword>